<dbReference type="Proteomes" id="UP000037696">
    <property type="component" value="Unassembled WGS sequence"/>
</dbReference>
<evidence type="ECO:0000313" key="2">
    <source>
        <dbReference type="Proteomes" id="UP000037696"/>
    </source>
</evidence>
<sequence length="134" mass="15196">MFFSGELLASWKLWRDTSYSGCTKLSPSLPIVISARNIVLWNTASIPYPGSTWSKTCSVLGDKKNPLQYNSIQIQFRFTSDPVQNQLRFRFSIQTSLSIGRLQLITTTLVDLNYCWQYEPMTELCAGGIYLVAP</sequence>
<organism evidence="1 2">
    <name type="scientific">Penicillium nordicum</name>
    <dbReference type="NCBI Taxonomy" id="229535"/>
    <lineage>
        <taxon>Eukaryota</taxon>
        <taxon>Fungi</taxon>
        <taxon>Dikarya</taxon>
        <taxon>Ascomycota</taxon>
        <taxon>Pezizomycotina</taxon>
        <taxon>Eurotiomycetes</taxon>
        <taxon>Eurotiomycetidae</taxon>
        <taxon>Eurotiales</taxon>
        <taxon>Aspergillaceae</taxon>
        <taxon>Penicillium</taxon>
    </lineage>
</organism>
<comment type="caution">
    <text evidence="1">The sequence shown here is derived from an EMBL/GenBank/DDBJ whole genome shotgun (WGS) entry which is preliminary data.</text>
</comment>
<reference evidence="1 2" key="1">
    <citation type="submission" date="2015-08" db="EMBL/GenBank/DDBJ databases">
        <title>Genome sequencing of Penicillium nordicum.</title>
        <authorList>
            <person name="Nguyen H.D."/>
            <person name="Seifert K.A."/>
        </authorList>
    </citation>
    <scope>NUCLEOTIDE SEQUENCE [LARGE SCALE GENOMIC DNA]</scope>
    <source>
        <strain evidence="1 2">DAOMC 185683</strain>
    </source>
</reference>
<protein>
    <submittedName>
        <fullName evidence="1">Uncharacterized protein</fullName>
    </submittedName>
</protein>
<dbReference type="AlphaFoldDB" id="A0A0M9WBW5"/>
<evidence type="ECO:0000313" key="1">
    <source>
        <dbReference type="EMBL" id="KOS38619.1"/>
    </source>
</evidence>
<keyword evidence="2" id="KW-1185">Reference proteome</keyword>
<accession>A0A0M9WBW5</accession>
<dbReference type="EMBL" id="LHQQ01000243">
    <property type="protein sequence ID" value="KOS38619.1"/>
    <property type="molecule type" value="Genomic_DNA"/>
</dbReference>
<name>A0A0M9WBW5_9EURO</name>
<gene>
    <name evidence="1" type="ORF">ACN38_g10566</name>
</gene>
<proteinExistence type="predicted"/>